<dbReference type="Pfam" id="PF02518">
    <property type="entry name" value="HATPase_c"/>
    <property type="match status" value="1"/>
</dbReference>
<dbReference type="PANTHER" id="PTHR34220">
    <property type="entry name" value="SENSOR HISTIDINE KINASE YPDA"/>
    <property type="match status" value="1"/>
</dbReference>
<keyword evidence="5 10" id="KW-0418">Kinase</keyword>
<sequence>MTPKSIGLVVLMILFAFAGGFALTRGQPIDDSVTVTQGTADLTDSRVTENIMRLDGTWRFQSSFLDRVDRESYRRVPHVTPHKMATYEADISLPPGQYALRVPRNHPHINLLIDGKTVSPVYASTDEDPRHAYLVLLDTHNPTFRLTIQTNETAELATGVSDSLLIGPTSNMMTYHNKYFSYEFVIILISLLIFSFYAIVWLFHRKEALYLYGAAFFFLVSVTLLTSDQMIVFELIPLMTYVFAHKLNLITALLSVSMLINFALKLERVPFRHFLKYVSYPFYALSLIALVLPFGAHAIFDQFAWLYVLFITFFWTGLNINWLFERKDDGYPFEFLVFTVALIIGYMGQLLNALIDHPNQELYTSVMSLIYFLLMFTLLPIHLSTDKRQKREVQTFANQSEISFFNAQIKPHFLYNTFGNVIALCYTAPTEAARMLGHLSTYVRFIFENGRTETDISLRQELEVIDSYLMIEQTRFNDAFTITKDIDESVLDASIPPLLLQPLVENAVQHGLMKQKGVKRLMLSVQSSDDAIDIRIADNGVGFDPTPHLRRSNGIGIPNVRNRIDFLPGATFKLNSEPGVGTHVHIRLPKRERMNPQHAHDFD</sequence>
<dbReference type="InterPro" id="IPR003594">
    <property type="entry name" value="HATPase_dom"/>
</dbReference>
<feature type="transmembrane region" description="Helical" evidence="8">
    <location>
        <begin position="278"/>
        <end position="299"/>
    </location>
</feature>
<keyword evidence="4" id="KW-0547">Nucleotide-binding</keyword>
<evidence type="ECO:0000313" key="10">
    <source>
        <dbReference type="EMBL" id="UTT43386.1"/>
    </source>
</evidence>
<dbReference type="InterPro" id="IPR036890">
    <property type="entry name" value="HATPase_C_sf"/>
</dbReference>
<evidence type="ECO:0000256" key="5">
    <source>
        <dbReference type="ARBA" id="ARBA00022777"/>
    </source>
</evidence>
<dbReference type="InterPro" id="IPR004358">
    <property type="entry name" value="Sig_transdc_His_kin-like_C"/>
</dbReference>
<feature type="transmembrane region" description="Helical" evidence="8">
    <location>
        <begin position="247"/>
        <end position="266"/>
    </location>
</feature>
<comment type="catalytic activity">
    <reaction evidence="1">
        <text>ATP + protein L-histidine = ADP + protein N-phospho-L-histidine.</text>
        <dbReference type="EC" id="2.7.13.3"/>
    </reaction>
</comment>
<keyword evidence="7" id="KW-0902">Two-component regulatory system</keyword>
<proteinExistence type="predicted"/>
<evidence type="ECO:0000259" key="9">
    <source>
        <dbReference type="PROSITE" id="PS50109"/>
    </source>
</evidence>
<keyword evidence="8" id="KW-1133">Transmembrane helix</keyword>
<feature type="transmembrane region" description="Helical" evidence="8">
    <location>
        <begin position="209"/>
        <end position="227"/>
    </location>
</feature>
<reference evidence="10" key="1">
    <citation type="submission" date="2022-07" db="EMBL/GenBank/DDBJ databases">
        <title>Complete genome of CX2.</title>
        <authorList>
            <person name="Cao G."/>
        </authorList>
    </citation>
    <scope>NUCLEOTIDE SEQUENCE</scope>
    <source>
        <strain evidence="10">CX2</strain>
    </source>
</reference>
<keyword evidence="11" id="KW-1185">Reference proteome</keyword>
<protein>
    <recommendedName>
        <fullName evidence="2">histidine kinase</fullName>
        <ecNumber evidence="2">2.7.13.3</ecNumber>
    </recommendedName>
</protein>
<evidence type="ECO:0000256" key="3">
    <source>
        <dbReference type="ARBA" id="ARBA00022679"/>
    </source>
</evidence>
<dbReference type="SUPFAM" id="SSF55874">
    <property type="entry name" value="ATPase domain of HSP90 chaperone/DNA topoisomerase II/histidine kinase"/>
    <property type="match status" value="1"/>
</dbReference>
<keyword evidence="6" id="KW-0067">ATP-binding</keyword>
<feature type="transmembrane region" description="Helical" evidence="8">
    <location>
        <begin position="331"/>
        <end position="350"/>
    </location>
</feature>
<evidence type="ECO:0000256" key="7">
    <source>
        <dbReference type="ARBA" id="ARBA00023012"/>
    </source>
</evidence>
<dbReference type="GO" id="GO:0016301">
    <property type="term" value="F:kinase activity"/>
    <property type="evidence" value="ECO:0007669"/>
    <property type="project" value="UniProtKB-KW"/>
</dbReference>
<feature type="transmembrane region" description="Helical" evidence="8">
    <location>
        <begin position="362"/>
        <end position="381"/>
    </location>
</feature>
<dbReference type="PANTHER" id="PTHR34220:SF7">
    <property type="entry name" value="SENSOR HISTIDINE KINASE YPDA"/>
    <property type="match status" value="1"/>
</dbReference>
<evidence type="ECO:0000256" key="4">
    <source>
        <dbReference type="ARBA" id="ARBA00022741"/>
    </source>
</evidence>
<feature type="transmembrane region" description="Helical" evidence="8">
    <location>
        <begin position="179"/>
        <end position="202"/>
    </location>
</feature>
<evidence type="ECO:0000256" key="8">
    <source>
        <dbReference type="SAM" id="Phobius"/>
    </source>
</evidence>
<dbReference type="Gene3D" id="3.30.565.10">
    <property type="entry name" value="Histidine kinase-like ATPase, C-terminal domain"/>
    <property type="match status" value="1"/>
</dbReference>
<gene>
    <name evidence="10" type="ORF">NMQ00_02475</name>
</gene>
<dbReference type="PROSITE" id="PS50109">
    <property type="entry name" value="HIS_KIN"/>
    <property type="match status" value="1"/>
</dbReference>
<accession>A0ABY5FPB1</accession>
<dbReference type="Pfam" id="PF06580">
    <property type="entry name" value="His_kinase"/>
    <property type="match status" value="1"/>
</dbReference>
<evidence type="ECO:0000256" key="1">
    <source>
        <dbReference type="ARBA" id="ARBA00000085"/>
    </source>
</evidence>
<feature type="transmembrane region" description="Helical" evidence="8">
    <location>
        <begin position="305"/>
        <end position="324"/>
    </location>
</feature>
<dbReference type="InterPro" id="IPR050640">
    <property type="entry name" value="Bact_2-comp_sensor_kinase"/>
</dbReference>
<dbReference type="Proteomes" id="UP001060325">
    <property type="component" value="Chromosome"/>
</dbReference>
<evidence type="ECO:0000313" key="11">
    <source>
        <dbReference type="Proteomes" id="UP001060325"/>
    </source>
</evidence>
<evidence type="ECO:0000256" key="6">
    <source>
        <dbReference type="ARBA" id="ARBA00022840"/>
    </source>
</evidence>
<keyword evidence="3" id="KW-0808">Transferase</keyword>
<keyword evidence="8" id="KW-0812">Transmembrane</keyword>
<organism evidence="10 11">
    <name type="scientific">Exiguobacterium aurantiacum</name>
    <dbReference type="NCBI Taxonomy" id="33987"/>
    <lineage>
        <taxon>Bacteria</taxon>
        <taxon>Bacillati</taxon>
        <taxon>Bacillota</taxon>
        <taxon>Bacilli</taxon>
        <taxon>Bacillales</taxon>
        <taxon>Bacillales Family XII. Incertae Sedis</taxon>
        <taxon>Exiguobacterium</taxon>
    </lineage>
</organism>
<name>A0ABY5FPB1_9BACL</name>
<dbReference type="EC" id="2.7.13.3" evidence="2"/>
<dbReference type="InterPro" id="IPR005467">
    <property type="entry name" value="His_kinase_dom"/>
</dbReference>
<dbReference type="RefSeq" id="WP_255177776.1">
    <property type="nucleotide sequence ID" value="NZ_CP101462.1"/>
</dbReference>
<dbReference type="PRINTS" id="PR00344">
    <property type="entry name" value="BCTRLSENSOR"/>
</dbReference>
<dbReference type="InterPro" id="IPR010559">
    <property type="entry name" value="Sig_transdc_His_kin_internal"/>
</dbReference>
<keyword evidence="8" id="KW-0472">Membrane</keyword>
<evidence type="ECO:0000256" key="2">
    <source>
        <dbReference type="ARBA" id="ARBA00012438"/>
    </source>
</evidence>
<dbReference type="EMBL" id="CP101462">
    <property type="protein sequence ID" value="UTT43386.1"/>
    <property type="molecule type" value="Genomic_DNA"/>
</dbReference>
<feature type="domain" description="Histidine kinase" evidence="9">
    <location>
        <begin position="499"/>
        <end position="592"/>
    </location>
</feature>
<dbReference type="SMART" id="SM00387">
    <property type="entry name" value="HATPase_c"/>
    <property type="match status" value="1"/>
</dbReference>